<evidence type="ECO:0000313" key="2">
    <source>
        <dbReference type="EMBL" id="MCG9971028.1"/>
    </source>
</evidence>
<gene>
    <name evidence="2" type="ORF">LU635_05205</name>
</gene>
<dbReference type="RefSeq" id="WP_240096919.1">
    <property type="nucleotide sequence ID" value="NZ_JAJSON010000014.1"/>
</dbReference>
<organism evidence="2 3">
    <name type="scientific">Christiangramia crocea</name>
    <dbReference type="NCBI Taxonomy" id="2904124"/>
    <lineage>
        <taxon>Bacteria</taxon>
        <taxon>Pseudomonadati</taxon>
        <taxon>Bacteroidota</taxon>
        <taxon>Flavobacteriia</taxon>
        <taxon>Flavobacteriales</taxon>
        <taxon>Flavobacteriaceae</taxon>
        <taxon>Christiangramia</taxon>
    </lineage>
</organism>
<keyword evidence="3" id="KW-1185">Reference proteome</keyword>
<evidence type="ECO:0000313" key="3">
    <source>
        <dbReference type="Proteomes" id="UP001139344"/>
    </source>
</evidence>
<dbReference type="AlphaFoldDB" id="A0A9X2A7P7"/>
<feature type="region of interest" description="Disordered" evidence="1">
    <location>
        <begin position="77"/>
        <end position="104"/>
    </location>
</feature>
<feature type="compositionally biased region" description="Acidic residues" evidence="1">
    <location>
        <begin position="94"/>
        <end position="104"/>
    </location>
</feature>
<name>A0A9X2A7P7_9FLAO</name>
<protein>
    <submittedName>
        <fullName evidence="2">Uncharacterized protein</fullName>
    </submittedName>
</protein>
<proteinExistence type="predicted"/>
<sequence>MTKIISASIDVTKIDKNKIAKTNKEGKPFKNNAQYLNVDIIVNDETNDYGQDTSIKISQTKEEREAGEKATYIGNGKTVWEKNESSEPSYEAEPYNEEEDDLPF</sequence>
<accession>A0A9X2A7P7</accession>
<dbReference type="EMBL" id="JAJSON010000014">
    <property type="protein sequence ID" value="MCG9971028.1"/>
    <property type="molecule type" value="Genomic_DNA"/>
</dbReference>
<dbReference type="Proteomes" id="UP001139344">
    <property type="component" value="Unassembled WGS sequence"/>
</dbReference>
<evidence type="ECO:0000256" key="1">
    <source>
        <dbReference type="SAM" id="MobiDB-lite"/>
    </source>
</evidence>
<comment type="caution">
    <text evidence="2">The sequence shown here is derived from an EMBL/GenBank/DDBJ whole genome shotgun (WGS) entry which is preliminary data.</text>
</comment>
<reference evidence="2" key="1">
    <citation type="submission" date="2021-12" db="EMBL/GenBank/DDBJ databases">
        <title>Description of Gramella crocea sp. nov., a new bacterium isolated from activated sludge.</title>
        <authorList>
            <person name="Zhang X."/>
        </authorList>
    </citation>
    <scope>NUCLEOTIDE SEQUENCE</scope>
    <source>
        <strain evidence="2">YB25</strain>
    </source>
</reference>